<organism evidence="1 2">
    <name type="scientific">Clostridium neuense</name>
    <dbReference type="NCBI Taxonomy" id="1728934"/>
    <lineage>
        <taxon>Bacteria</taxon>
        <taxon>Bacillati</taxon>
        <taxon>Bacillota</taxon>
        <taxon>Clostridia</taxon>
        <taxon>Eubacteriales</taxon>
        <taxon>Clostridiaceae</taxon>
        <taxon>Clostridium</taxon>
    </lineage>
</organism>
<dbReference type="EMBL" id="JBJIAA010000006">
    <property type="protein sequence ID" value="MFL0250535.1"/>
    <property type="molecule type" value="Genomic_DNA"/>
</dbReference>
<dbReference type="RefSeq" id="WP_406787200.1">
    <property type="nucleotide sequence ID" value="NZ_JBJIAA010000006.1"/>
</dbReference>
<comment type="caution">
    <text evidence="1">The sequence shown here is derived from an EMBL/GenBank/DDBJ whole genome shotgun (WGS) entry which is preliminary data.</text>
</comment>
<reference evidence="1 2" key="1">
    <citation type="submission" date="2024-11" db="EMBL/GenBank/DDBJ databases">
        <authorList>
            <person name="Heng Y.C."/>
            <person name="Lim A.C.H."/>
            <person name="Lee J.K.Y."/>
            <person name="Kittelmann S."/>
        </authorList>
    </citation>
    <scope>NUCLEOTIDE SEQUENCE [LARGE SCALE GENOMIC DNA]</scope>
    <source>
        <strain evidence="1 2">WILCCON 0114</strain>
    </source>
</reference>
<accession>A0ABW8TFT8</accession>
<sequence>MNQIAIFEKAFYKENFCLHKELYKELPENTIGDKIIKLRLSHDIDRETLSNTLHFHVDTIEGWEIESFI</sequence>
<proteinExistence type="predicted"/>
<keyword evidence="2" id="KW-1185">Reference proteome</keyword>
<protein>
    <submittedName>
        <fullName evidence="1">Uncharacterized protein</fullName>
    </submittedName>
</protein>
<evidence type="ECO:0000313" key="2">
    <source>
        <dbReference type="Proteomes" id="UP001623592"/>
    </source>
</evidence>
<evidence type="ECO:0000313" key="1">
    <source>
        <dbReference type="EMBL" id="MFL0250535.1"/>
    </source>
</evidence>
<dbReference type="Proteomes" id="UP001623592">
    <property type="component" value="Unassembled WGS sequence"/>
</dbReference>
<name>A0ABW8TFT8_9CLOT</name>
<gene>
    <name evidence="1" type="ORF">ACJDT4_08890</name>
</gene>